<protein>
    <recommendedName>
        <fullName evidence="12">EXS family protein</fullName>
    </recommendedName>
</protein>
<dbReference type="InterPro" id="IPR004331">
    <property type="entry name" value="SPX_dom"/>
</dbReference>
<feature type="domain" description="SPX" evidence="9">
    <location>
        <begin position="1"/>
        <end position="441"/>
    </location>
</feature>
<organism evidence="10 11">
    <name type="scientific">Diaporthe vaccinii</name>
    <dbReference type="NCBI Taxonomy" id="105482"/>
    <lineage>
        <taxon>Eukaryota</taxon>
        <taxon>Fungi</taxon>
        <taxon>Dikarya</taxon>
        <taxon>Ascomycota</taxon>
        <taxon>Pezizomycotina</taxon>
        <taxon>Sordariomycetes</taxon>
        <taxon>Sordariomycetidae</taxon>
        <taxon>Diaporthales</taxon>
        <taxon>Diaporthaceae</taxon>
        <taxon>Diaporthe</taxon>
        <taxon>Diaporthe eres species complex</taxon>
    </lineage>
</organism>
<feature type="compositionally biased region" description="Polar residues" evidence="6">
    <location>
        <begin position="360"/>
        <end position="370"/>
    </location>
</feature>
<feature type="transmembrane region" description="Helical" evidence="7">
    <location>
        <begin position="583"/>
        <end position="600"/>
    </location>
</feature>
<feature type="compositionally biased region" description="Basic and acidic residues" evidence="6">
    <location>
        <begin position="307"/>
        <end position="329"/>
    </location>
</feature>
<evidence type="ECO:0000313" key="11">
    <source>
        <dbReference type="Proteomes" id="UP001600888"/>
    </source>
</evidence>
<dbReference type="CDD" id="cd14475">
    <property type="entry name" value="SPX_SYG1_like"/>
    <property type="match status" value="1"/>
</dbReference>
<feature type="compositionally biased region" description="Acidic residues" evidence="6">
    <location>
        <begin position="1047"/>
        <end position="1074"/>
    </location>
</feature>
<reference evidence="10 11" key="1">
    <citation type="submission" date="2024-03" db="EMBL/GenBank/DDBJ databases">
        <title>A high-quality draft genome sequence of Diaporthe vaccinii, a causative agent of upright dieback and viscid rot disease in cranberry plants.</title>
        <authorList>
            <person name="Sarrasin M."/>
            <person name="Lang B.F."/>
            <person name="Burger G."/>
        </authorList>
    </citation>
    <scope>NUCLEOTIDE SEQUENCE [LARGE SCALE GENOMIC DNA]</scope>
    <source>
        <strain evidence="10 11">IS7</strain>
    </source>
</reference>
<keyword evidence="5 7" id="KW-0472">Membrane</keyword>
<keyword evidence="11" id="KW-1185">Reference proteome</keyword>
<dbReference type="Pfam" id="PF03124">
    <property type="entry name" value="EXS"/>
    <property type="match status" value="2"/>
</dbReference>
<evidence type="ECO:0000256" key="3">
    <source>
        <dbReference type="ARBA" id="ARBA00022692"/>
    </source>
</evidence>
<keyword evidence="4 7" id="KW-1133">Transmembrane helix</keyword>
<dbReference type="PANTHER" id="PTHR10783">
    <property type="entry name" value="XENOTROPIC AND POLYTROPIC RETROVIRUS RECEPTOR 1-RELATED"/>
    <property type="match status" value="1"/>
</dbReference>
<feature type="compositionally biased region" description="Basic and acidic residues" evidence="6">
    <location>
        <begin position="988"/>
        <end position="1003"/>
    </location>
</feature>
<feature type="transmembrane region" description="Helical" evidence="7">
    <location>
        <begin position="534"/>
        <end position="554"/>
    </location>
</feature>
<evidence type="ECO:0000256" key="2">
    <source>
        <dbReference type="ARBA" id="ARBA00009665"/>
    </source>
</evidence>
<dbReference type="Proteomes" id="UP001600888">
    <property type="component" value="Unassembled WGS sequence"/>
</dbReference>
<comment type="subcellular location">
    <subcellularLocation>
        <location evidence="1">Membrane</location>
        <topology evidence="1">Multi-pass membrane protein</topology>
    </subcellularLocation>
</comment>
<feature type="transmembrane region" description="Helical" evidence="7">
    <location>
        <begin position="496"/>
        <end position="514"/>
    </location>
</feature>
<comment type="caution">
    <text evidence="10">The sequence shown here is derived from an EMBL/GenBank/DDBJ whole genome shotgun (WGS) entry which is preliminary data.</text>
</comment>
<evidence type="ECO:0000256" key="7">
    <source>
        <dbReference type="SAM" id="Phobius"/>
    </source>
</evidence>
<comment type="similarity">
    <text evidence="2">Belongs to the SYG1 (TC 2.A.94) family.</text>
</comment>
<dbReference type="EMBL" id="JBAWTH010000009">
    <property type="protein sequence ID" value="KAL2290447.1"/>
    <property type="molecule type" value="Genomic_DNA"/>
</dbReference>
<feature type="domain" description="EXS" evidence="8">
    <location>
        <begin position="693"/>
        <end position="917"/>
    </location>
</feature>
<evidence type="ECO:0000256" key="4">
    <source>
        <dbReference type="ARBA" id="ARBA00022989"/>
    </source>
</evidence>
<accession>A0ABR4F6W6</accession>
<evidence type="ECO:0000256" key="6">
    <source>
        <dbReference type="SAM" id="MobiDB-lite"/>
    </source>
</evidence>
<feature type="region of interest" description="Disordered" evidence="6">
    <location>
        <begin position="949"/>
        <end position="1003"/>
    </location>
</feature>
<evidence type="ECO:0000256" key="1">
    <source>
        <dbReference type="ARBA" id="ARBA00004141"/>
    </source>
</evidence>
<evidence type="ECO:0000313" key="10">
    <source>
        <dbReference type="EMBL" id="KAL2290447.1"/>
    </source>
</evidence>
<sequence length="1100" mass="124520">MKFAKELERDLVPEWRIKYLNYKAGKKHIKAVARAINRANGVSSTRLPARGPDQPHSGSASFRTAASANPVPAEDGVDPLRTSPAPMGQSPPRSIPIKRPAPVAGERQGLMESQESDMQYGSFVPTPPDHGPAPISESGQPSHLFELPAPAIKVPSNASNGQGQRPPETPRVNSASSVHRLALNRTVSRAGSQSGAAAARTPAPGRFPSGGATFPNLTPSDMQSPRARLRRMFSLAGPSLERYRSRGEYDMHAFDEVREKEKEFFEFLDSELQKVENFYRQKEDHAGKRLAMLREQLHEMRNRRISEIAEAKRRKRDGESNGHDAKEGFKSNGAGPLPILDPIKAKLFRPGPNTKALQKMPQTPVHNGTNPDERRDYVRRPDEHEVPYRTAKRKLKLALQEFYRGLELLKSYALLNRTAFRKLNKKFDKSTHARPPYRYMNEKVNKSWFVNSDVLDGHLQAVEDLYARYFERGNHKLAAGKLRNLMMKKRDESGSAFRNGLLIGVGAVFAVQGLVQGAQLLFDEDDDVRSQTSYLIQIYGGYFLMLFLFSMFCLNCKIWTANRVNYPFIFEFDPRNQLDWRQLSEFPSFFLFLFGLFMWLNFTRYGSAAMYLYYPVLLIFITALILFMPAPIFWHKGRKWFLYSHWRLFFAGLYPVEFRDFFLGDMYCSLTYAMCNIELFFCLYAHSWDEPQQCNSNHSRLLGFFACLPPIWRFLQCIRRYKDTRNIFPHLVNGGKYTASILSGVFLSVYRINNTSRNLGLFIAFSTVNGFYTGMYQLRITSQPDNNHSHCHPYKSHTNVRSSAFWDIFMDFSLVQPHARHRFLRDITALKSRWPYYLIMILDPILRFNWVFYAIFTHDTQHSSIASFLIGFAEVTRRGMWTLLRVENEHCSNVAQYKASRDVPLPYHLDTGITALTSARVSSDSNAGKQPQDGDPTAFTAASRTATWTGAIENRPPSGAVSTGVDVPGTASGARPGLSSAATADVVEEGRTPGEDSLRMRRRADTVGKRSIVRILAEAHKQDFEKKRKPASTKGGRSGAAQLDGTVDVDEDDEDDDDDDDLGAVDDGTDDDETGSMLDERMEVREAEVMLGKGRDGSEL</sequence>
<dbReference type="PANTHER" id="PTHR10783:SF103">
    <property type="entry name" value="SOLUTE CARRIER FAMILY 53 MEMBER 1"/>
    <property type="match status" value="1"/>
</dbReference>
<name>A0ABR4F6W6_9PEZI</name>
<feature type="compositionally biased region" description="Polar residues" evidence="6">
    <location>
        <begin position="56"/>
        <end position="67"/>
    </location>
</feature>
<feature type="region of interest" description="Disordered" evidence="6">
    <location>
        <begin position="1021"/>
        <end position="1100"/>
    </location>
</feature>
<evidence type="ECO:0000256" key="5">
    <source>
        <dbReference type="ARBA" id="ARBA00023136"/>
    </source>
</evidence>
<feature type="region of interest" description="Disordered" evidence="6">
    <location>
        <begin position="307"/>
        <end position="335"/>
    </location>
</feature>
<proteinExistence type="inferred from homology"/>
<feature type="transmembrane region" description="Helical" evidence="7">
    <location>
        <begin position="759"/>
        <end position="778"/>
    </location>
</feature>
<feature type="transmembrane region" description="Helical" evidence="7">
    <location>
        <begin position="612"/>
        <end position="634"/>
    </location>
</feature>
<dbReference type="PROSITE" id="PS51380">
    <property type="entry name" value="EXS"/>
    <property type="match status" value="1"/>
</dbReference>
<dbReference type="InterPro" id="IPR004342">
    <property type="entry name" value="EXS_C"/>
</dbReference>
<keyword evidence="3 7" id="KW-0812">Transmembrane</keyword>
<dbReference type="Pfam" id="PF03105">
    <property type="entry name" value="SPX"/>
    <property type="match status" value="1"/>
</dbReference>
<gene>
    <name evidence="10" type="ORF">FJTKL_15550</name>
</gene>
<dbReference type="PROSITE" id="PS51382">
    <property type="entry name" value="SPX"/>
    <property type="match status" value="1"/>
</dbReference>
<feature type="compositionally biased region" description="Low complexity" evidence="6">
    <location>
        <begin position="188"/>
        <end position="206"/>
    </location>
</feature>
<feature type="compositionally biased region" description="Basic and acidic residues" evidence="6">
    <location>
        <begin position="1078"/>
        <end position="1100"/>
    </location>
</feature>
<evidence type="ECO:0000259" key="8">
    <source>
        <dbReference type="PROSITE" id="PS51380"/>
    </source>
</evidence>
<feature type="region of interest" description="Disordered" evidence="6">
    <location>
        <begin position="43"/>
        <end position="100"/>
    </location>
</feature>
<evidence type="ECO:0000259" key="9">
    <source>
        <dbReference type="PROSITE" id="PS51382"/>
    </source>
</evidence>
<evidence type="ECO:0008006" key="12">
    <source>
        <dbReference type="Google" id="ProtNLM"/>
    </source>
</evidence>
<feature type="region of interest" description="Disordered" evidence="6">
    <location>
        <begin position="351"/>
        <end position="376"/>
    </location>
</feature>
<feature type="region of interest" description="Disordered" evidence="6">
    <location>
        <begin position="112"/>
        <end position="223"/>
    </location>
</feature>